<sequence length="226" mass="24065">MTVRHEHAWAMAARQRHSARRGLQQSIGKTRGDPHHHLRGTNMKALRCMALFVGLLGTGVALAATPRVDTAALVREALSAAPPAIAAGAAVIVPDGQGHPTVLHHGANGWTCLMTVSDPVRLPVCYDANGMAWREAIMAGHAPDPDRPGLSYMLQGGSAWSNIDPKADKLQPGMRTYIRIPPHVMILDAGTANATGLPSEQANPDTHKPFVMFGGTPYAILIIPVH</sequence>
<dbReference type="RefSeq" id="WP_367854650.1">
    <property type="nucleotide sequence ID" value="NZ_JBFOHK010000003.1"/>
</dbReference>
<feature type="transmembrane region" description="Helical" evidence="1">
    <location>
        <begin position="45"/>
        <end position="64"/>
    </location>
</feature>
<comment type="caution">
    <text evidence="2">The sequence shown here is derived from an EMBL/GenBank/DDBJ whole genome shotgun (WGS) entry which is preliminary data.</text>
</comment>
<evidence type="ECO:0000313" key="2">
    <source>
        <dbReference type="EMBL" id="MEW9572583.1"/>
    </source>
</evidence>
<reference evidence="2 3" key="1">
    <citation type="submission" date="2024-06" db="EMBL/GenBank/DDBJ databases">
        <authorList>
            <person name="Woo H."/>
        </authorList>
    </citation>
    <scope>NUCLEOTIDE SEQUENCE [LARGE SCALE GENOMIC DNA]</scope>
    <source>
        <strain evidence="2 3">Si-c</strain>
    </source>
</reference>
<keyword evidence="3" id="KW-1185">Reference proteome</keyword>
<organism evidence="2 3">
    <name type="scientific">Rhodanobacter lycopersici</name>
    <dbReference type="NCBI Taxonomy" id="3162487"/>
    <lineage>
        <taxon>Bacteria</taxon>
        <taxon>Pseudomonadati</taxon>
        <taxon>Pseudomonadota</taxon>
        <taxon>Gammaproteobacteria</taxon>
        <taxon>Lysobacterales</taxon>
        <taxon>Rhodanobacteraceae</taxon>
        <taxon>Rhodanobacter</taxon>
    </lineage>
</organism>
<keyword evidence="1" id="KW-0472">Membrane</keyword>
<dbReference type="EMBL" id="JBFOHK010000003">
    <property type="protein sequence ID" value="MEW9572583.1"/>
    <property type="molecule type" value="Genomic_DNA"/>
</dbReference>
<keyword evidence="1" id="KW-0812">Transmembrane</keyword>
<proteinExistence type="predicted"/>
<dbReference type="Proteomes" id="UP001556220">
    <property type="component" value="Unassembled WGS sequence"/>
</dbReference>
<accession>A0ABV3QFH7</accession>
<name>A0ABV3QFH7_9GAMM</name>
<evidence type="ECO:0000313" key="3">
    <source>
        <dbReference type="Proteomes" id="UP001556220"/>
    </source>
</evidence>
<protein>
    <submittedName>
        <fullName evidence="2">Uncharacterized protein</fullName>
    </submittedName>
</protein>
<gene>
    <name evidence="2" type="ORF">ABQJ54_12560</name>
</gene>
<keyword evidence="1" id="KW-1133">Transmembrane helix</keyword>
<evidence type="ECO:0000256" key="1">
    <source>
        <dbReference type="SAM" id="Phobius"/>
    </source>
</evidence>